<evidence type="ECO:0000256" key="2">
    <source>
        <dbReference type="ARBA" id="ARBA00022737"/>
    </source>
</evidence>
<evidence type="ECO:0000256" key="1">
    <source>
        <dbReference type="ARBA" id="ARBA00006192"/>
    </source>
</evidence>
<sequence length="1260" mass="143876">MIERTAAGLESCSLQRVLHKPTKSCRQLHTGFWQHGASALDLSSIWPGAPRAADSEPTDAESTHRLQQQSGLLASVFLLDFLYPSATIPLLRRIYPKLPRTQDGHRKAVVPRRRQFSSSATDPILASTTSNTTGFIDINSREGQPYTTMSRDDLTPLETLRDGQDVNRHDNAPIAESQIDPDAALKHDSQQALERLEQLISHDTGQLYSEVWDLYTHLDHENRLCMRAGVVMYLARSHGVVESRRALSVFRQLPIDEWNNDLLTSGILLFLRTGDLPSAIEQFKAGLELKGLTGGLEYLLADAISSRKWAAALDVWVAYYAAEVTRDPKRKPSTERLKDLEGIPDQGNLYFAFRSFLATDGADCQRELKRSPLSFTAFRAFRKHFAQMALLEPCSPEQAAVILETLNDTNLYNGYLVRMFDRWYEKLEPQATIAKLPAIYQTLRVLPDAQPAMHVLRGMFKVHFPKDIDALEQLYHDWVRFRGGLNQWGYEKFLKLYAQRGDVTAVQKLWGQYVNAYPSVLNTPRAFRSTLNVYAQAGDAAQAERVMKEMTSKYGVKPDVDCWNTLLKAHMRANNYPKVLRCFDMISQMHQPDSFTYAHVMAMSSKKGDLETTLDFFNRSQEAQVPITKEMGLALVVAYCQNDLLIEAETLCVEMAERRLTHTAIWNQLLNFNGEARNLNRCYAILERMKRFGVEWDDETNRFLLQALVNVNRIHSAYALLKGAENENLFAVTPEHYAIVMAGAARVGEHLLVESLHHRLIKSNMPVSFNALIALVESAVRRKPGVERTLNMSKELVEHFRKAVSGSTGEPGQTATAGSPVISAILPGSTAMSKGQSQSIGRAIMLLVELREFGTAEELVTLYTELYPQFKQNDQYPPNVMSALMLAYYKDENLDQVMELWQKTWGQILESSKKNNGEGIYAGNEYDLSRVLNIVLRVYRDKNDGQGLSDCIDRVTRAGFKLTCATWSLAVRYLAELDRWERAMYWCETMLMDGWRGWNWGRTNKEKAGFLNTRALRAPKNVVFRLQRNWLEMRKMAAWSEDISRRLHNVQAKFPRLYHAFTMTDMETLPMTYRVNSDCTPVRDLDEVLRSMPYNELIKAKEALLKQLMQERKREKRLGIAAVATKSEKDRQDWKRELHNKVRRFAATWAKRHEQKLAETNPSPAEGEPPSSSATSPSLNPVMIADPAMIADPEQVIAQDRSNYWNTFWERYDQRPHGDRRSQHKNHNPTRAPRSRDNDKKTRPVSNSTTRNKFASSKKR</sequence>
<accession>A0A9P5LFS8</accession>
<feature type="compositionally biased region" description="Polar residues" evidence="5">
    <location>
        <begin position="1244"/>
        <end position="1260"/>
    </location>
</feature>
<evidence type="ECO:0000256" key="3">
    <source>
        <dbReference type="ARBA" id="ARBA00044493"/>
    </source>
</evidence>
<comment type="caution">
    <text evidence="6">The sequence shown here is derived from an EMBL/GenBank/DDBJ whole genome shotgun (WGS) entry which is preliminary data.</text>
</comment>
<dbReference type="InterPro" id="IPR002885">
    <property type="entry name" value="PPR_rpt"/>
</dbReference>
<dbReference type="PANTHER" id="PTHR47936:SF1">
    <property type="entry name" value="PENTATRICOPEPTIDE REPEAT-CONTAINING PROTEIN GUN1, CHLOROPLASTIC"/>
    <property type="match status" value="1"/>
</dbReference>
<dbReference type="Pfam" id="PF13812">
    <property type="entry name" value="PPR_3"/>
    <property type="match status" value="1"/>
</dbReference>
<evidence type="ECO:0000256" key="4">
    <source>
        <dbReference type="ARBA" id="ARBA00044511"/>
    </source>
</evidence>
<feature type="compositionally biased region" description="Low complexity" evidence="5">
    <location>
        <begin position="1161"/>
        <end position="1180"/>
    </location>
</feature>
<feature type="region of interest" description="Disordered" evidence="5">
    <location>
        <begin position="1214"/>
        <end position="1260"/>
    </location>
</feature>
<dbReference type="Gene3D" id="1.25.40.10">
    <property type="entry name" value="Tetratricopeptide repeat domain"/>
    <property type="match status" value="2"/>
</dbReference>
<reference evidence="6" key="1">
    <citation type="submission" date="2020-03" db="EMBL/GenBank/DDBJ databases">
        <title>Draft Genome Sequence of Cylindrodendrum hubeiense.</title>
        <authorList>
            <person name="Buettner E."/>
            <person name="Kellner H."/>
        </authorList>
    </citation>
    <scope>NUCLEOTIDE SEQUENCE</scope>
    <source>
        <strain evidence="6">IHI 201604</strain>
    </source>
</reference>
<evidence type="ECO:0000313" key="7">
    <source>
        <dbReference type="Proteomes" id="UP000722485"/>
    </source>
</evidence>
<dbReference type="Pfam" id="PF01535">
    <property type="entry name" value="PPR"/>
    <property type="match status" value="1"/>
</dbReference>
<evidence type="ECO:0000313" key="6">
    <source>
        <dbReference type="EMBL" id="KAF7548587.1"/>
    </source>
</evidence>
<dbReference type="AlphaFoldDB" id="A0A9P5LFS8"/>
<proteinExistence type="inferred from homology"/>
<dbReference type="Proteomes" id="UP000722485">
    <property type="component" value="Unassembled WGS sequence"/>
</dbReference>
<keyword evidence="7" id="KW-1185">Reference proteome</keyword>
<feature type="region of interest" description="Disordered" evidence="5">
    <location>
        <begin position="1156"/>
        <end position="1180"/>
    </location>
</feature>
<dbReference type="PANTHER" id="PTHR47936">
    <property type="entry name" value="PPR_LONG DOMAIN-CONTAINING PROTEIN"/>
    <property type="match status" value="1"/>
</dbReference>
<evidence type="ECO:0000256" key="5">
    <source>
        <dbReference type="SAM" id="MobiDB-lite"/>
    </source>
</evidence>
<comment type="function">
    <text evidence="3">Regulates mitochondrial small subunit maturation by controlling 15S rRNA 5'-end processing. Localizes to the 5' precursor of the 15S rRNA in a position that is subsequently occupied by mS47 in the mature yeast mtSSU. Uses structure and sequence-specific RNA recognition, binding to a single-stranded region of the precursor and specifically recognizing bases -6 to -1. The exchange of Ccm1 for mS47 is coupled to the irreversible removal of precursor rRNA that is accompanied by conformational changes of the mitoribosomal proteins uS5m and mS26. These conformational changes signal completion of 5'-end rRNA processing through protection of the mature 5'-end of the 15S rRNA and stabilization of mS47. The removal of the 5' precursor together with the dissociation of Ccm1 may be catalyzed by the 5'-3' exoribonuclease Pet127. Involved in the specific removal of group I introns in mitochondrial encoded transcripts.</text>
</comment>
<keyword evidence="2" id="KW-0677">Repeat</keyword>
<gene>
    <name evidence="6" type="ORF">G7Z17_g6967</name>
</gene>
<comment type="similarity">
    <text evidence="1">Belongs to the CCM1 family.</text>
</comment>
<name>A0A9P5LFS8_9HYPO</name>
<organism evidence="6 7">
    <name type="scientific">Cylindrodendrum hubeiense</name>
    <dbReference type="NCBI Taxonomy" id="595255"/>
    <lineage>
        <taxon>Eukaryota</taxon>
        <taxon>Fungi</taxon>
        <taxon>Dikarya</taxon>
        <taxon>Ascomycota</taxon>
        <taxon>Pezizomycotina</taxon>
        <taxon>Sordariomycetes</taxon>
        <taxon>Hypocreomycetidae</taxon>
        <taxon>Hypocreales</taxon>
        <taxon>Nectriaceae</taxon>
        <taxon>Cylindrodendrum</taxon>
    </lineage>
</organism>
<dbReference type="EMBL" id="JAANBB010000144">
    <property type="protein sequence ID" value="KAF7548587.1"/>
    <property type="molecule type" value="Genomic_DNA"/>
</dbReference>
<dbReference type="OrthoDB" id="185373at2759"/>
<dbReference type="InterPro" id="IPR011990">
    <property type="entry name" value="TPR-like_helical_dom_sf"/>
</dbReference>
<protein>
    <submittedName>
        <fullName evidence="6">Uncharacterized protein</fullName>
    </submittedName>
</protein>
<comment type="subunit">
    <text evidence="4">Binds to mitochondrial small subunit 15S rRNA.</text>
</comment>